<proteinExistence type="predicted"/>
<feature type="chain" id="PRO_5043899737" description="Secreted protein" evidence="2">
    <location>
        <begin position="27"/>
        <end position="134"/>
    </location>
</feature>
<evidence type="ECO:0000256" key="1">
    <source>
        <dbReference type="SAM" id="MobiDB-lite"/>
    </source>
</evidence>
<reference evidence="3 4" key="1">
    <citation type="journal article" date="2021" name="J. Hered.">
        <title>A chromosome-level genome assembly of the parasitoid wasp, Cotesia glomerata (Hymenoptera: Braconidae).</title>
        <authorList>
            <person name="Pinto B.J."/>
            <person name="Weis J.J."/>
            <person name="Gamble T."/>
            <person name="Ode P.J."/>
            <person name="Paul R."/>
            <person name="Zaspel J.M."/>
        </authorList>
    </citation>
    <scope>NUCLEOTIDE SEQUENCE [LARGE SCALE GENOMIC DNA]</scope>
    <source>
        <strain evidence="3">CgM1</strain>
    </source>
</reference>
<evidence type="ECO:0000313" key="3">
    <source>
        <dbReference type="EMBL" id="KAH0554895.1"/>
    </source>
</evidence>
<evidence type="ECO:0000313" key="4">
    <source>
        <dbReference type="Proteomes" id="UP000826195"/>
    </source>
</evidence>
<gene>
    <name evidence="3" type="ORF">KQX54_013690</name>
</gene>
<dbReference type="AlphaFoldDB" id="A0AAV7IQD0"/>
<organism evidence="3 4">
    <name type="scientific">Cotesia glomerata</name>
    <name type="common">Lepidopteran parasitic wasp</name>
    <name type="synonym">Apanteles glomeratus</name>
    <dbReference type="NCBI Taxonomy" id="32391"/>
    <lineage>
        <taxon>Eukaryota</taxon>
        <taxon>Metazoa</taxon>
        <taxon>Ecdysozoa</taxon>
        <taxon>Arthropoda</taxon>
        <taxon>Hexapoda</taxon>
        <taxon>Insecta</taxon>
        <taxon>Pterygota</taxon>
        <taxon>Neoptera</taxon>
        <taxon>Endopterygota</taxon>
        <taxon>Hymenoptera</taxon>
        <taxon>Apocrita</taxon>
        <taxon>Ichneumonoidea</taxon>
        <taxon>Braconidae</taxon>
        <taxon>Microgastrinae</taxon>
        <taxon>Cotesia</taxon>
    </lineage>
</organism>
<comment type="caution">
    <text evidence="3">The sequence shown here is derived from an EMBL/GenBank/DDBJ whole genome shotgun (WGS) entry which is preliminary data.</text>
</comment>
<name>A0AAV7IQD0_COTGL</name>
<dbReference type="EMBL" id="JAHXZJ010001119">
    <property type="protein sequence ID" value="KAH0554895.1"/>
    <property type="molecule type" value="Genomic_DNA"/>
</dbReference>
<sequence>MWRKAICRTACPALSLLFLMAPEARKSQQLTSLMMAMMKGKSTVRQQARTRQPEAVWHANPPSEDWRRTGTEASYANLAHGWPKRGDHQKGIGNLVVFQTRNERWKIEERTKVPQASDEPRWGCQWNKRSDSVA</sequence>
<keyword evidence="2" id="KW-0732">Signal</keyword>
<accession>A0AAV7IQD0</accession>
<feature type="signal peptide" evidence="2">
    <location>
        <begin position="1"/>
        <end position="26"/>
    </location>
</feature>
<feature type="region of interest" description="Disordered" evidence="1">
    <location>
        <begin position="109"/>
        <end position="134"/>
    </location>
</feature>
<evidence type="ECO:0000256" key="2">
    <source>
        <dbReference type="SAM" id="SignalP"/>
    </source>
</evidence>
<protein>
    <recommendedName>
        <fullName evidence="5">Secreted protein</fullName>
    </recommendedName>
</protein>
<feature type="region of interest" description="Disordered" evidence="1">
    <location>
        <begin position="41"/>
        <end position="68"/>
    </location>
</feature>
<evidence type="ECO:0008006" key="5">
    <source>
        <dbReference type="Google" id="ProtNLM"/>
    </source>
</evidence>
<keyword evidence="4" id="KW-1185">Reference proteome</keyword>
<dbReference type="Proteomes" id="UP000826195">
    <property type="component" value="Unassembled WGS sequence"/>
</dbReference>